<evidence type="ECO:0000256" key="4">
    <source>
        <dbReference type="ARBA" id="ARBA00022989"/>
    </source>
</evidence>
<dbReference type="InterPro" id="IPR007060">
    <property type="entry name" value="FtsL/DivIC"/>
</dbReference>
<sequence>IVAGFFLVSNDMGIVRWYQLHRERNQVKAKIDQLIQEEAELTNELDLLTNDKEYIKKIAREKFHMVKPGEKVFRVIDRKKTK</sequence>
<evidence type="ECO:0000313" key="8">
    <source>
        <dbReference type="EMBL" id="SVE15599.1"/>
    </source>
</evidence>
<evidence type="ECO:0000256" key="2">
    <source>
        <dbReference type="ARBA" id="ARBA00022618"/>
    </source>
</evidence>
<dbReference type="PANTHER" id="PTHR37485">
    <property type="entry name" value="CELL DIVISION PROTEIN FTSB"/>
    <property type="match status" value="1"/>
</dbReference>
<name>A0A383B766_9ZZZZ</name>
<dbReference type="Pfam" id="PF04977">
    <property type="entry name" value="DivIC"/>
    <property type="match status" value="1"/>
</dbReference>
<keyword evidence="1" id="KW-1003">Cell membrane</keyword>
<dbReference type="InterPro" id="IPR023081">
    <property type="entry name" value="Cell_div_FtsB"/>
</dbReference>
<keyword evidence="7" id="KW-0175">Coiled coil</keyword>
<evidence type="ECO:0008006" key="9">
    <source>
        <dbReference type="Google" id="ProtNLM"/>
    </source>
</evidence>
<evidence type="ECO:0000256" key="7">
    <source>
        <dbReference type="SAM" id="Coils"/>
    </source>
</evidence>
<dbReference type="GO" id="GO:0043093">
    <property type="term" value="P:FtsZ-dependent cytokinesis"/>
    <property type="evidence" value="ECO:0007669"/>
    <property type="project" value="TreeGrafter"/>
</dbReference>
<evidence type="ECO:0000256" key="1">
    <source>
        <dbReference type="ARBA" id="ARBA00022475"/>
    </source>
</evidence>
<proteinExistence type="predicted"/>
<dbReference type="GO" id="GO:0030428">
    <property type="term" value="C:cell septum"/>
    <property type="evidence" value="ECO:0007669"/>
    <property type="project" value="TreeGrafter"/>
</dbReference>
<keyword evidence="4" id="KW-1133">Transmembrane helix</keyword>
<feature type="coiled-coil region" evidence="7">
    <location>
        <begin position="20"/>
        <end position="51"/>
    </location>
</feature>
<accession>A0A383B766</accession>
<keyword evidence="5" id="KW-0472">Membrane</keyword>
<feature type="non-terminal residue" evidence="8">
    <location>
        <position position="1"/>
    </location>
</feature>
<keyword evidence="6" id="KW-0131">Cell cycle</keyword>
<dbReference type="AlphaFoldDB" id="A0A383B766"/>
<evidence type="ECO:0000256" key="6">
    <source>
        <dbReference type="ARBA" id="ARBA00023306"/>
    </source>
</evidence>
<reference evidence="8" key="1">
    <citation type="submission" date="2018-05" db="EMBL/GenBank/DDBJ databases">
        <authorList>
            <person name="Lanie J.A."/>
            <person name="Ng W.-L."/>
            <person name="Kazmierczak K.M."/>
            <person name="Andrzejewski T.M."/>
            <person name="Davidsen T.M."/>
            <person name="Wayne K.J."/>
            <person name="Tettelin H."/>
            <person name="Glass J.I."/>
            <person name="Rusch D."/>
            <person name="Podicherti R."/>
            <person name="Tsui H.-C.T."/>
            <person name="Winkler M.E."/>
        </authorList>
    </citation>
    <scope>NUCLEOTIDE SEQUENCE</scope>
</reference>
<keyword evidence="3" id="KW-0812">Transmembrane</keyword>
<dbReference type="EMBL" id="UINC01197889">
    <property type="protein sequence ID" value="SVE15599.1"/>
    <property type="molecule type" value="Genomic_DNA"/>
</dbReference>
<evidence type="ECO:0000256" key="3">
    <source>
        <dbReference type="ARBA" id="ARBA00022692"/>
    </source>
</evidence>
<organism evidence="8">
    <name type="scientific">marine metagenome</name>
    <dbReference type="NCBI Taxonomy" id="408172"/>
    <lineage>
        <taxon>unclassified sequences</taxon>
        <taxon>metagenomes</taxon>
        <taxon>ecological metagenomes</taxon>
    </lineage>
</organism>
<keyword evidence="2" id="KW-0132">Cell division</keyword>
<gene>
    <name evidence="8" type="ORF">METZ01_LOCUS468453</name>
</gene>
<protein>
    <recommendedName>
        <fullName evidence="9">Septum formation initiator</fullName>
    </recommendedName>
</protein>
<dbReference type="PANTHER" id="PTHR37485:SF1">
    <property type="entry name" value="CELL DIVISION PROTEIN FTSB"/>
    <property type="match status" value="1"/>
</dbReference>
<evidence type="ECO:0000256" key="5">
    <source>
        <dbReference type="ARBA" id="ARBA00023136"/>
    </source>
</evidence>